<proteinExistence type="predicted"/>
<accession>A0A857DKB2</accession>
<protein>
    <submittedName>
        <fullName evidence="3">Cupin domain-containing protein</fullName>
    </submittedName>
</protein>
<dbReference type="GO" id="GO:0003700">
    <property type="term" value="F:DNA-binding transcription factor activity"/>
    <property type="evidence" value="ECO:0007669"/>
    <property type="project" value="TreeGrafter"/>
</dbReference>
<evidence type="ECO:0000313" key="3">
    <source>
        <dbReference type="EMBL" id="QHA00586.1"/>
    </source>
</evidence>
<gene>
    <name evidence="3" type="ORF">GQ588_08050</name>
</gene>
<dbReference type="InterPro" id="IPR011051">
    <property type="entry name" value="RmlC_Cupin_sf"/>
</dbReference>
<dbReference type="Proteomes" id="UP000430508">
    <property type="component" value="Chromosome"/>
</dbReference>
<dbReference type="InterPro" id="IPR001387">
    <property type="entry name" value="Cro/C1-type_HTH"/>
</dbReference>
<dbReference type="RefSeq" id="WP_019226736.1">
    <property type="nucleotide sequence ID" value="NZ_CP046996.1"/>
</dbReference>
<dbReference type="SMART" id="SM00530">
    <property type="entry name" value="HTH_XRE"/>
    <property type="match status" value="1"/>
</dbReference>
<dbReference type="InterPro" id="IPR010982">
    <property type="entry name" value="Lambda_DNA-bd_dom_sf"/>
</dbReference>
<keyword evidence="1" id="KW-0238">DNA-binding</keyword>
<dbReference type="Gene3D" id="1.10.260.40">
    <property type="entry name" value="lambda repressor-like DNA-binding domains"/>
    <property type="match status" value="1"/>
</dbReference>
<sequence length="182" mass="20873">MNEKVRDIAERIKGLRLLTGWAEEEAARKIGLPVQEYLKYEKGEDDIPISILYEIADCYQVDLTDVLTGVSPKLHDVCFIKKGKGLKVERYDQYDFQSLAYQYVNRKIEPLLVTLDAENSPELVSHHGQEFNFCLEGKMKVIIGSMEYVLDPGDSLYFNSLIPHKMLALEKRSAKFLTVILL</sequence>
<dbReference type="SUPFAM" id="SSF51182">
    <property type="entry name" value="RmlC-like cupins"/>
    <property type="match status" value="1"/>
</dbReference>
<dbReference type="InterPro" id="IPR050807">
    <property type="entry name" value="TransReg_Diox_bact_type"/>
</dbReference>
<dbReference type="PANTHER" id="PTHR46797">
    <property type="entry name" value="HTH-TYPE TRANSCRIPTIONAL REGULATOR"/>
    <property type="match status" value="1"/>
</dbReference>
<dbReference type="InterPro" id="IPR013096">
    <property type="entry name" value="Cupin_2"/>
</dbReference>
<dbReference type="Gene3D" id="2.60.120.10">
    <property type="entry name" value="Jelly Rolls"/>
    <property type="match status" value="1"/>
</dbReference>
<reference evidence="3 4" key="1">
    <citation type="submission" date="2019-12" db="EMBL/GenBank/DDBJ databases">
        <title>Sequence classification of anaerobic respiratory reductive dehalogenases: First we see many, then we see few.</title>
        <authorList>
            <person name="Molenda O."/>
            <person name="Puentes Jacome L.A."/>
            <person name="Cao X."/>
            <person name="Nesbo C.L."/>
            <person name="Tang S."/>
            <person name="Morson N."/>
            <person name="Patron J."/>
            <person name="Lomheim L."/>
            <person name="Wishart D.S."/>
            <person name="Edwards E.A."/>
        </authorList>
    </citation>
    <scope>NUCLEOTIDE SEQUENCE [LARGE SCALE GENOMIC DNA]</scope>
    <source>
        <strain evidence="3 4">12DCA</strain>
    </source>
</reference>
<dbReference type="CDD" id="cd02209">
    <property type="entry name" value="cupin_XRE_C"/>
    <property type="match status" value="1"/>
</dbReference>
<dbReference type="PANTHER" id="PTHR46797:SF19">
    <property type="entry name" value="BLL2473 PROTEIN"/>
    <property type="match status" value="1"/>
</dbReference>
<dbReference type="Pfam" id="PF01381">
    <property type="entry name" value="HTH_3"/>
    <property type="match status" value="1"/>
</dbReference>
<evidence type="ECO:0000313" key="4">
    <source>
        <dbReference type="Proteomes" id="UP000430508"/>
    </source>
</evidence>
<dbReference type="InterPro" id="IPR014710">
    <property type="entry name" value="RmlC-like_jellyroll"/>
</dbReference>
<organism evidence="3 4">
    <name type="scientific">Dehalobacter restrictus</name>
    <dbReference type="NCBI Taxonomy" id="55583"/>
    <lineage>
        <taxon>Bacteria</taxon>
        <taxon>Bacillati</taxon>
        <taxon>Bacillota</taxon>
        <taxon>Clostridia</taxon>
        <taxon>Eubacteriales</taxon>
        <taxon>Desulfitobacteriaceae</taxon>
        <taxon>Dehalobacter</taxon>
    </lineage>
</organism>
<dbReference type="PROSITE" id="PS50943">
    <property type="entry name" value="HTH_CROC1"/>
    <property type="match status" value="1"/>
</dbReference>
<evidence type="ECO:0000256" key="1">
    <source>
        <dbReference type="ARBA" id="ARBA00023125"/>
    </source>
</evidence>
<dbReference type="GO" id="GO:0005829">
    <property type="term" value="C:cytosol"/>
    <property type="evidence" value="ECO:0007669"/>
    <property type="project" value="TreeGrafter"/>
</dbReference>
<dbReference type="EMBL" id="CP046996">
    <property type="protein sequence ID" value="QHA00586.1"/>
    <property type="molecule type" value="Genomic_DNA"/>
</dbReference>
<feature type="domain" description="HTH cro/C1-type" evidence="2">
    <location>
        <begin position="12"/>
        <end position="66"/>
    </location>
</feature>
<evidence type="ECO:0000259" key="2">
    <source>
        <dbReference type="PROSITE" id="PS50943"/>
    </source>
</evidence>
<name>A0A857DKB2_9FIRM</name>
<dbReference type="CDD" id="cd00093">
    <property type="entry name" value="HTH_XRE"/>
    <property type="match status" value="1"/>
</dbReference>
<dbReference type="SUPFAM" id="SSF47413">
    <property type="entry name" value="lambda repressor-like DNA-binding domains"/>
    <property type="match status" value="1"/>
</dbReference>
<dbReference type="Pfam" id="PF07883">
    <property type="entry name" value="Cupin_2"/>
    <property type="match status" value="1"/>
</dbReference>
<dbReference type="AlphaFoldDB" id="A0A857DKB2"/>
<dbReference type="GO" id="GO:0003677">
    <property type="term" value="F:DNA binding"/>
    <property type="evidence" value="ECO:0007669"/>
    <property type="project" value="UniProtKB-KW"/>
</dbReference>